<dbReference type="Pfam" id="PF19045">
    <property type="entry name" value="Ligase_CoA_2"/>
    <property type="match status" value="1"/>
</dbReference>
<dbReference type="InterPro" id="IPR003781">
    <property type="entry name" value="CoA-bd"/>
</dbReference>
<comment type="caution">
    <text evidence="2">The sequence shown here is derived from an EMBL/GenBank/DDBJ whole genome shotgun (WGS) entry which is preliminary data.</text>
</comment>
<dbReference type="Pfam" id="PF13380">
    <property type="entry name" value="CoA_binding_2"/>
    <property type="match status" value="1"/>
</dbReference>
<dbReference type="InterPro" id="IPR043938">
    <property type="entry name" value="Ligase_CoA_dom"/>
</dbReference>
<proteinExistence type="predicted"/>
<protein>
    <submittedName>
        <fullName evidence="2">CoA-binding protein</fullName>
    </submittedName>
</protein>
<dbReference type="RefSeq" id="WP_216957206.1">
    <property type="nucleotide sequence ID" value="NZ_JAHOPB010000001.1"/>
</dbReference>
<reference evidence="2 3" key="1">
    <citation type="submission" date="2021-06" db="EMBL/GenBank/DDBJ databases">
        <authorList>
            <person name="Lee D.H."/>
        </authorList>
    </citation>
    <scope>NUCLEOTIDE SEQUENCE [LARGE SCALE GENOMIC DNA]</scope>
    <source>
        <strain evidence="2 3">MMS21-HV4-11</strain>
    </source>
</reference>
<dbReference type="InterPro" id="IPR032875">
    <property type="entry name" value="Succ_CoA_lig_flav_dom"/>
</dbReference>
<evidence type="ECO:0000259" key="1">
    <source>
        <dbReference type="SMART" id="SM00881"/>
    </source>
</evidence>
<dbReference type="Proteomes" id="UP000727907">
    <property type="component" value="Unassembled WGS sequence"/>
</dbReference>
<evidence type="ECO:0000313" key="3">
    <source>
        <dbReference type="Proteomes" id="UP000727907"/>
    </source>
</evidence>
<dbReference type="PANTHER" id="PTHR42793">
    <property type="entry name" value="COA BINDING DOMAIN CONTAINING PROTEIN"/>
    <property type="match status" value="1"/>
</dbReference>
<dbReference type="SMART" id="SM00881">
    <property type="entry name" value="CoA_binding"/>
    <property type="match status" value="1"/>
</dbReference>
<dbReference type="PANTHER" id="PTHR42793:SF4">
    <property type="entry name" value="BLL6376 PROTEIN"/>
    <property type="match status" value="1"/>
</dbReference>
<sequence length="460" mass="47622">MTGSDLGRLFTPRSIAVLGASASPDKLGGQVFGRLASSFKGDLIAVNPSETAIAGRPAVPSLRDLPSPVDLVVALLPGEALVEAIEHCPQGQAAFLLAIPSGFGEVAHEGPALQRRLAEAAHRAGMRVVGPNCVGVLNMDAGLNASIIPLMPPGGRPGLGIATQSGGFGMATAMYACDNGLAISSFCDVGNTVDVSLADCVDHLAADPATGVIGLYVESVRDTAGFQRAVEQAARRKPVILCPLARSPAGQAASLAHVGIAADGVLLVQAARAAITVDSGLDLLHVAKMLLWQAPRTLHGRRLAVVTGTGGIGTEIADLASERGLAVHRFSDRLTKAIANHLPPYAASGNPVDLTPVWRDYPELYPLVIEEIARSGEADLIAVSITDVPTTRPDLARSLARTIPRLGVPTAVYWASRDSDVANMAPLQAARVPCYRATRELALALAALARSDTSCTEGPE</sequence>
<organism evidence="2 3">
    <name type="scientific">Reyranella humidisoli</name>
    <dbReference type="NCBI Taxonomy" id="2849149"/>
    <lineage>
        <taxon>Bacteria</taxon>
        <taxon>Pseudomonadati</taxon>
        <taxon>Pseudomonadota</taxon>
        <taxon>Alphaproteobacteria</taxon>
        <taxon>Hyphomicrobiales</taxon>
        <taxon>Reyranellaceae</taxon>
        <taxon>Reyranella</taxon>
    </lineage>
</organism>
<dbReference type="EMBL" id="JAHOPB010000001">
    <property type="protein sequence ID" value="MBU8872931.1"/>
    <property type="molecule type" value="Genomic_DNA"/>
</dbReference>
<name>A0ABS6IF33_9HYPH</name>
<dbReference type="Pfam" id="PF13607">
    <property type="entry name" value="Succ_CoA_lig"/>
    <property type="match status" value="1"/>
</dbReference>
<evidence type="ECO:0000313" key="2">
    <source>
        <dbReference type="EMBL" id="MBU8872931.1"/>
    </source>
</evidence>
<gene>
    <name evidence="2" type="ORF">KQ910_04110</name>
</gene>
<feature type="domain" description="CoA-binding" evidence="1">
    <location>
        <begin position="9"/>
        <end position="103"/>
    </location>
</feature>
<accession>A0ABS6IF33</accession>
<keyword evidence="3" id="KW-1185">Reference proteome</keyword>